<sequence length="186" mass="22125">MHFVIIFGPPAVGKMAVGKELANITGFKLFHNHMSIELVLTLFDYGTPEFKQLNSSIRRLIFETVSSSNLSGFIFTFVWAFNVPEDKQYVKFVSEIFRKNNWEVYFVELQCSLQERLRRNKTEERLRKKPSKRSIKESERRLLECEKKYVLNTREDFYFTEKYIKIDNTSLSAIEVAERIKSYFNF</sequence>
<gene>
    <name evidence="1" type="ORF">K9W46_04245</name>
</gene>
<organism evidence="1">
    <name type="scientific">Candidatus Heimdallarchaeum endolithica</name>
    <dbReference type="NCBI Taxonomy" id="2876572"/>
    <lineage>
        <taxon>Archaea</taxon>
        <taxon>Promethearchaeati</taxon>
        <taxon>Candidatus Heimdallarchaeota</taxon>
        <taxon>Candidatus Heimdallarchaeia (ex Rinke et al. 2021) (nom. nud.)</taxon>
        <taxon>Candidatus Heimdallarchaeales</taxon>
        <taxon>Candidatus Heimdallarchaeaceae</taxon>
        <taxon>Candidatus Heimdallarchaeum</taxon>
    </lineage>
</organism>
<dbReference type="EMBL" id="CP084167">
    <property type="protein sequence ID" value="UJG44395.1"/>
    <property type="molecule type" value="Genomic_DNA"/>
</dbReference>
<dbReference type="Gene3D" id="3.40.50.300">
    <property type="entry name" value="P-loop containing nucleotide triphosphate hydrolases"/>
    <property type="match status" value="1"/>
</dbReference>
<dbReference type="Proteomes" id="UP001200513">
    <property type="component" value="Chromosome"/>
</dbReference>
<dbReference type="AlphaFoldDB" id="A0A9Y1FPD8"/>
<proteinExistence type="predicted"/>
<accession>A0A9Y1FPD8</accession>
<name>A0A9Y1FPD8_9ARCH</name>
<dbReference type="InterPro" id="IPR027417">
    <property type="entry name" value="P-loop_NTPase"/>
</dbReference>
<dbReference type="SUPFAM" id="SSF52540">
    <property type="entry name" value="P-loop containing nucleoside triphosphate hydrolases"/>
    <property type="match status" value="1"/>
</dbReference>
<evidence type="ECO:0000313" key="1">
    <source>
        <dbReference type="EMBL" id="UJG44395.1"/>
    </source>
</evidence>
<protein>
    <submittedName>
        <fullName evidence="1">AAA family ATPase</fullName>
    </submittedName>
</protein>
<reference evidence="1" key="1">
    <citation type="journal article" date="2022" name="Nat. Microbiol.">
        <title>Unique mobile elements and scalable gene flow at the prokaryote-eukaryote boundary revealed by circularized Asgard archaea genomes.</title>
        <authorList>
            <person name="Wu F."/>
            <person name="Speth D.R."/>
            <person name="Philosof A."/>
            <person name="Cremiere A."/>
            <person name="Narayanan A."/>
            <person name="Barco R.A."/>
            <person name="Connon S.A."/>
            <person name="Amend J.P."/>
            <person name="Antoshechkin I.A."/>
            <person name="Orphan V.J."/>
        </authorList>
    </citation>
    <scope>NUCLEOTIDE SEQUENCE</scope>
    <source>
        <strain evidence="1">PR6</strain>
    </source>
</reference>